<dbReference type="EMBL" id="RBOV01000075">
    <property type="protein sequence ID" value="RMN13962.1"/>
    <property type="molecule type" value="Genomic_DNA"/>
</dbReference>
<evidence type="ECO:0000313" key="2">
    <source>
        <dbReference type="Proteomes" id="UP000271468"/>
    </source>
</evidence>
<evidence type="ECO:0000313" key="1">
    <source>
        <dbReference type="EMBL" id="RMN13962.1"/>
    </source>
</evidence>
<reference evidence="1 2" key="1">
    <citation type="submission" date="2018-08" db="EMBL/GenBank/DDBJ databases">
        <title>Recombination of ecologically and evolutionarily significant loci maintains genetic cohesion in the Pseudomonas syringae species complex.</title>
        <authorList>
            <person name="Dillon M."/>
            <person name="Thakur S."/>
            <person name="Almeida R.N.D."/>
            <person name="Weir B.S."/>
            <person name="Guttman D.S."/>
        </authorList>
    </citation>
    <scope>NUCLEOTIDE SEQUENCE [LARGE SCALE GENOMIC DNA]</scope>
    <source>
        <strain evidence="1 2">ICMP 12341</strain>
    </source>
</reference>
<organism evidence="1 2">
    <name type="scientific">Pseudomonas syringae pv. coriandricola</name>
    <dbReference type="NCBI Taxonomy" id="264453"/>
    <lineage>
        <taxon>Bacteria</taxon>
        <taxon>Pseudomonadati</taxon>
        <taxon>Pseudomonadota</taxon>
        <taxon>Gammaproteobacteria</taxon>
        <taxon>Pseudomonadales</taxon>
        <taxon>Pseudomonadaceae</taxon>
        <taxon>Pseudomonas</taxon>
    </lineage>
</organism>
<dbReference type="RefSeq" id="WP_122234910.1">
    <property type="nucleotide sequence ID" value="NZ_RBOV01000075.1"/>
</dbReference>
<protein>
    <submittedName>
        <fullName evidence="1">Uncharacterized protein</fullName>
    </submittedName>
</protein>
<sequence>MAGYFEYSDIDLDLEVPVLLSLRELRAIELLINGDTFAPGTPLAVAANRAQDKLTEALIVRRLEAEKNTQTNDSEGSEE</sequence>
<name>A0A3M3JSR0_9PSED</name>
<accession>A0A3M3JSR0</accession>
<comment type="caution">
    <text evidence="1">The sequence shown here is derived from an EMBL/GenBank/DDBJ whole genome shotgun (WGS) entry which is preliminary data.</text>
</comment>
<dbReference type="Proteomes" id="UP000271468">
    <property type="component" value="Unassembled WGS sequence"/>
</dbReference>
<proteinExistence type="predicted"/>
<gene>
    <name evidence="1" type="ORF">ALQ65_200174</name>
</gene>
<dbReference type="AlphaFoldDB" id="A0A3M3JSR0"/>